<evidence type="ECO:0000313" key="3">
    <source>
        <dbReference type="Proteomes" id="UP000620064"/>
    </source>
</evidence>
<accession>A0ABQ2NH70</accession>
<comment type="caution">
    <text evidence="2">The sequence shown here is derived from an EMBL/GenBank/DDBJ whole genome shotgun (WGS) entry which is preliminary data.</text>
</comment>
<evidence type="ECO:0000256" key="1">
    <source>
        <dbReference type="SAM" id="SignalP"/>
    </source>
</evidence>
<name>A0ABQ2NH70_9FLAO</name>
<feature type="chain" id="PRO_5046731363" evidence="1">
    <location>
        <begin position="19"/>
        <end position="152"/>
    </location>
</feature>
<keyword evidence="1" id="KW-0732">Signal</keyword>
<proteinExistence type="predicted"/>
<dbReference type="Proteomes" id="UP000620064">
    <property type="component" value="Unassembled WGS sequence"/>
</dbReference>
<reference evidence="3" key="1">
    <citation type="journal article" date="2019" name="Int. J. Syst. Evol. Microbiol.">
        <title>The Global Catalogue of Microorganisms (GCM) 10K type strain sequencing project: providing services to taxonomists for standard genome sequencing and annotation.</title>
        <authorList>
            <consortium name="The Broad Institute Genomics Platform"/>
            <consortium name="The Broad Institute Genome Sequencing Center for Infectious Disease"/>
            <person name="Wu L."/>
            <person name="Ma J."/>
        </authorList>
    </citation>
    <scope>NUCLEOTIDE SEQUENCE [LARGE SCALE GENOMIC DNA]</scope>
    <source>
        <strain evidence="3">CGMCC 1.7656</strain>
    </source>
</reference>
<gene>
    <name evidence="2" type="ORF">GCM10010992_00550</name>
</gene>
<dbReference type="RefSeq" id="WP_188616077.1">
    <property type="nucleotide sequence ID" value="NZ_BMLV01000001.1"/>
</dbReference>
<evidence type="ECO:0000313" key="2">
    <source>
        <dbReference type="EMBL" id="GGP01105.1"/>
    </source>
</evidence>
<keyword evidence="3" id="KW-1185">Reference proteome</keyword>
<protein>
    <submittedName>
        <fullName evidence="2">Uncharacterized protein</fullName>
    </submittedName>
</protein>
<sequence length="152" mass="17927">MKKFFLFVFLMTSLFSFSQNLSEFRAMMQKGESSETVAKSLLEKSKAEYEKTKLPIYEALAAVGHFFMAKHGGNPISKYSHFNKGKKLLSEAIKKEPKNLEIRFMRYICQEKTPSFLGYKDHLEEDKRFILSEYKNTKDENLKTYIKNYFKL</sequence>
<organism evidence="2 3">
    <name type="scientific">Cloacibacterium rupense</name>
    <dbReference type="NCBI Taxonomy" id="517423"/>
    <lineage>
        <taxon>Bacteria</taxon>
        <taxon>Pseudomonadati</taxon>
        <taxon>Bacteroidota</taxon>
        <taxon>Flavobacteriia</taxon>
        <taxon>Flavobacteriales</taxon>
        <taxon>Weeksellaceae</taxon>
    </lineage>
</organism>
<feature type="signal peptide" evidence="1">
    <location>
        <begin position="1"/>
        <end position="18"/>
    </location>
</feature>
<dbReference type="EMBL" id="BMLV01000001">
    <property type="protein sequence ID" value="GGP01105.1"/>
    <property type="molecule type" value="Genomic_DNA"/>
</dbReference>